<evidence type="ECO:0000313" key="3">
    <source>
        <dbReference type="EMBL" id="KAK3605549.1"/>
    </source>
</evidence>
<reference evidence="3" key="2">
    <citation type="journal article" date="2021" name="Genome Biol. Evol.">
        <title>Developing a high-quality reference genome for a parasitic bivalve with doubly uniparental inheritance (Bivalvia: Unionida).</title>
        <authorList>
            <person name="Smith C.H."/>
        </authorList>
    </citation>
    <scope>NUCLEOTIDE SEQUENCE</scope>
    <source>
        <strain evidence="3">CHS0354</strain>
        <tissue evidence="3">Mantle</tissue>
    </source>
</reference>
<dbReference type="Gene3D" id="3.40.30.10">
    <property type="entry name" value="Glutaredoxin"/>
    <property type="match status" value="1"/>
</dbReference>
<protein>
    <recommendedName>
        <fullName evidence="1">Thioredoxin domain-containing protein 9</fullName>
    </recommendedName>
</protein>
<gene>
    <name evidence="3" type="ORF">CHS0354_013190</name>
</gene>
<dbReference type="CDD" id="cd02989">
    <property type="entry name" value="Phd_like_TxnDC9"/>
    <property type="match status" value="1"/>
</dbReference>
<evidence type="ECO:0000259" key="2">
    <source>
        <dbReference type="Pfam" id="PF00085"/>
    </source>
</evidence>
<dbReference type="Proteomes" id="UP001195483">
    <property type="component" value="Unassembled WGS sequence"/>
</dbReference>
<dbReference type="PANTHER" id="PTHR21148">
    <property type="entry name" value="THIOREDOXIN DOMAIN-CONTAINING PROTEIN 9"/>
    <property type="match status" value="1"/>
</dbReference>
<reference evidence="3" key="1">
    <citation type="journal article" date="2021" name="Genome Biol. Evol.">
        <title>A High-Quality Reference Genome for a Parasitic Bivalve with Doubly Uniparental Inheritance (Bivalvia: Unionida).</title>
        <authorList>
            <person name="Smith C.H."/>
        </authorList>
    </citation>
    <scope>NUCLEOTIDE SEQUENCE</scope>
    <source>
        <strain evidence="3">CHS0354</strain>
    </source>
</reference>
<feature type="domain" description="Thioredoxin" evidence="2">
    <location>
        <begin position="71"/>
        <end position="151"/>
    </location>
</feature>
<dbReference type="AlphaFoldDB" id="A0AAE0W901"/>
<dbReference type="InterPro" id="IPR013766">
    <property type="entry name" value="Thioredoxin_domain"/>
</dbReference>
<evidence type="ECO:0000313" key="4">
    <source>
        <dbReference type="Proteomes" id="UP001195483"/>
    </source>
</evidence>
<dbReference type="EMBL" id="JAEAOA010000800">
    <property type="protein sequence ID" value="KAK3605549.1"/>
    <property type="molecule type" value="Genomic_DNA"/>
</dbReference>
<dbReference type="SUPFAM" id="SSF52833">
    <property type="entry name" value="Thioredoxin-like"/>
    <property type="match status" value="1"/>
</dbReference>
<sequence length="207" mass="23934">MAALSTTAQAHEILEDEALAEEKLLEELETSEIPSYIREARLAELKHKAVEFQELQKQGHGVYNDIMDEKTFLEVTTSEDRCIVHFYHSDYRRCSIMDSHLEKLTEKYYETKFAKMNVEKAKFLVEKLKIRVLPAVFCFLKGIVKDRIIGFEELGGSDSFQTIVLEKRLAQSGVIEMAEEELEKKTIFGHKKIQEKDEDSSDDDDGY</sequence>
<proteinExistence type="predicted"/>
<dbReference type="InterPro" id="IPR036249">
    <property type="entry name" value="Thioredoxin-like_sf"/>
</dbReference>
<comment type="caution">
    <text evidence="3">The sequence shown here is derived from an EMBL/GenBank/DDBJ whole genome shotgun (WGS) entry which is preliminary data.</text>
</comment>
<reference evidence="3" key="3">
    <citation type="submission" date="2023-05" db="EMBL/GenBank/DDBJ databases">
        <authorList>
            <person name="Smith C.H."/>
        </authorList>
    </citation>
    <scope>NUCLEOTIDE SEQUENCE</scope>
    <source>
        <strain evidence="3">CHS0354</strain>
        <tissue evidence="3">Mantle</tissue>
    </source>
</reference>
<accession>A0AAE0W901</accession>
<organism evidence="3 4">
    <name type="scientific">Potamilus streckersoni</name>
    <dbReference type="NCBI Taxonomy" id="2493646"/>
    <lineage>
        <taxon>Eukaryota</taxon>
        <taxon>Metazoa</taxon>
        <taxon>Spiralia</taxon>
        <taxon>Lophotrochozoa</taxon>
        <taxon>Mollusca</taxon>
        <taxon>Bivalvia</taxon>
        <taxon>Autobranchia</taxon>
        <taxon>Heteroconchia</taxon>
        <taxon>Palaeoheterodonta</taxon>
        <taxon>Unionida</taxon>
        <taxon>Unionoidea</taxon>
        <taxon>Unionidae</taxon>
        <taxon>Ambleminae</taxon>
        <taxon>Lampsilini</taxon>
        <taxon>Potamilus</taxon>
    </lineage>
</organism>
<dbReference type="Pfam" id="PF00085">
    <property type="entry name" value="Thioredoxin"/>
    <property type="match status" value="1"/>
</dbReference>
<name>A0AAE0W901_9BIVA</name>
<evidence type="ECO:0000256" key="1">
    <source>
        <dbReference type="ARBA" id="ARBA00026148"/>
    </source>
</evidence>
<keyword evidence="4" id="KW-1185">Reference proteome</keyword>